<dbReference type="PROSITE" id="PS51918">
    <property type="entry name" value="RADICAL_SAM"/>
    <property type="match status" value="1"/>
</dbReference>
<dbReference type="Pfam" id="PF04055">
    <property type="entry name" value="Radical_SAM"/>
    <property type="match status" value="1"/>
</dbReference>
<evidence type="ECO:0000256" key="5">
    <source>
        <dbReference type="ARBA" id="ARBA00023002"/>
    </source>
</evidence>
<dbReference type="RefSeq" id="WP_092378593.1">
    <property type="nucleotide sequence ID" value="NZ_FORX01000022.1"/>
</dbReference>
<dbReference type="InterPro" id="IPR023885">
    <property type="entry name" value="4Fe4S-binding_SPASM_dom"/>
</dbReference>
<dbReference type="SFLD" id="SFLDS00029">
    <property type="entry name" value="Radical_SAM"/>
    <property type="match status" value="1"/>
</dbReference>
<dbReference type="Proteomes" id="UP000198635">
    <property type="component" value="Unassembled WGS sequence"/>
</dbReference>
<evidence type="ECO:0000256" key="7">
    <source>
        <dbReference type="ARBA" id="ARBA00023014"/>
    </source>
</evidence>
<keyword evidence="7" id="KW-0411">Iron-sulfur</keyword>
<sequence length="297" mass="33361">MTSARSFRFQRVYVEITNICNLRCDFCAGTTRPPASMDPEFFRRVLDQLVPLTDQVCLHVMGEPLLHPHLETILELCAAAGIGVNLTTNAALLHGKADMLMRARALRQVNFSMQSLRRGEDLDHDTLERILEFSLRAAELRPELFINFRLWTLQSLNASEHSQFNAVILHRIAAALDREIQPPAPGRKSSRLLGRIYLHTDTVFEWPGDLTTLERSRGFCHALSTHCAILVDGTVCPCCLDADARLALGNIHDTPLTAILDSPRARAMAAGFAAGRLVEEVCRHCTYCRRFKSRAQR</sequence>
<dbReference type="PANTHER" id="PTHR11228:SF7">
    <property type="entry name" value="PQQA PEPTIDE CYCLASE"/>
    <property type="match status" value="1"/>
</dbReference>
<evidence type="ECO:0000256" key="6">
    <source>
        <dbReference type="ARBA" id="ARBA00023004"/>
    </source>
</evidence>
<dbReference type="InterPro" id="IPR000385">
    <property type="entry name" value="MoaA_NifB_PqqE_Fe-S-bd_CS"/>
</dbReference>
<dbReference type="CDD" id="cd01335">
    <property type="entry name" value="Radical_SAM"/>
    <property type="match status" value="1"/>
</dbReference>
<keyword evidence="4" id="KW-0479">Metal-binding</keyword>
<accession>A0A1I3Z4L2</accession>
<reference evidence="10" key="1">
    <citation type="submission" date="2016-10" db="EMBL/GenBank/DDBJ databases">
        <authorList>
            <person name="Varghese N."/>
            <person name="Submissions S."/>
        </authorList>
    </citation>
    <scope>NUCLEOTIDE SEQUENCE [LARGE SCALE GENOMIC DNA]</scope>
    <source>
        <strain evidence="10">DSM 5918</strain>
    </source>
</reference>
<dbReference type="PROSITE" id="PS01305">
    <property type="entry name" value="MOAA_NIFB_PQQE"/>
    <property type="match status" value="1"/>
</dbReference>
<dbReference type="EMBL" id="FORX01000022">
    <property type="protein sequence ID" value="SFK39012.1"/>
    <property type="molecule type" value="Genomic_DNA"/>
</dbReference>
<dbReference type="SFLD" id="SFLDG01387">
    <property type="entry name" value="BtrN-like_SPASM_domain_contain"/>
    <property type="match status" value="1"/>
</dbReference>
<organism evidence="9 10">
    <name type="scientific">Desulfomicrobium apsheronum</name>
    <dbReference type="NCBI Taxonomy" id="52560"/>
    <lineage>
        <taxon>Bacteria</taxon>
        <taxon>Pseudomonadati</taxon>
        <taxon>Thermodesulfobacteriota</taxon>
        <taxon>Desulfovibrionia</taxon>
        <taxon>Desulfovibrionales</taxon>
        <taxon>Desulfomicrobiaceae</taxon>
        <taxon>Desulfomicrobium</taxon>
    </lineage>
</organism>
<dbReference type="STRING" id="52560.SAMN04488082_12248"/>
<dbReference type="SUPFAM" id="SSF102114">
    <property type="entry name" value="Radical SAM enzymes"/>
    <property type="match status" value="1"/>
</dbReference>
<evidence type="ECO:0000256" key="3">
    <source>
        <dbReference type="ARBA" id="ARBA00022691"/>
    </source>
</evidence>
<evidence type="ECO:0000256" key="1">
    <source>
        <dbReference type="ARBA" id="ARBA00001966"/>
    </source>
</evidence>
<dbReference type="GO" id="GO:0046872">
    <property type="term" value="F:metal ion binding"/>
    <property type="evidence" value="ECO:0007669"/>
    <property type="project" value="UniProtKB-KW"/>
</dbReference>
<proteinExistence type="predicted"/>
<dbReference type="PANTHER" id="PTHR11228">
    <property type="entry name" value="RADICAL SAM DOMAIN PROTEIN"/>
    <property type="match status" value="1"/>
</dbReference>
<dbReference type="InterPro" id="IPR034391">
    <property type="entry name" value="AdoMet-like_SPASM_containing"/>
</dbReference>
<keyword evidence="5" id="KW-0560">Oxidoreductase</keyword>
<dbReference type="InterPro" id="IPR058240">
    <property type="entry name" value="rSAM_sf"/>
</dbReference>
<name>A0A1I3Z4L2_9BACT</name>
<dbReference type="Pfam" id="PF13186">
    <property type="entry name" value="SPASM"/>
    <property type="match status" value="1"/>
</dbReference>
<protein>
    <submittedName>
        <fullName evidence="9">Radical SAM additional 4Fe4S-binding SPASM domain-containing protein</fullName>
    </submittedName>
</protein>
<evidence type="ECO:0000313" key="10">
    <source>
        <dbReference type="Proteomes" id="UP000198635"/>
    </source>
</evidence>
<dbReference type="GO" id="GO:0016491">
    <property type="term" value="F:oxidoreductase activity"/>
    <property type="evidence" value="ECO:0007669"/>
    <property type="project" value="UniProtKB-KW"/>
</dbReference>
<comment type="cofactor">
    <cofactor evidence="1">
        <name>[4Fe-4S] cluster</name>
        <dbReference type="ChEBI" id="CHEBI:49883"/>
    </cofactor>
</comment>
<evidence type="ECO:0000256" key="2">
    <source>
        <dbReference type="ARBA" id="ARBA00022485"/>
    </source>
</evidence>
<dbReference type="InterPro" id="IPR007197">
    <property type="entry name" value="rSAM"/>
</dbReference>
<feature type="domain" description="Radical SAM core" evidence="8">
    <location>
        <begin position="6"/>
        <end position="209"/>
    </location>
</feature>
<dbReference type="InterPro" id="IPR050377">
    <property type="entry name" value="Radical_SAM_PqqE_MftC-like"/>
</dbReference>
<keyword evidence="10" id="KW-1185">Reference proteome</keyword>
<evidence type="ECO:0000256" key="4">
    <source>
        <dbReference type="ARBA" id="ARBA00022723"/>
    </source>
</evidence>
<dbReference type="Gene3D" id="3.20.20.70">
    <property type="entry name" value="Aldolase class I"/>
    <property type="match status" value="1"/>
</dbReference>
<dbReference type="OrthoDB" id="5414041at2"/>
<gene>
    <name evidence="9" type="ORF">SAMN04488082_12248</name>
</gene>
<keyword evidence="6" id="KW-0408">Iron</keyword>
<keyword evidence="2" id="KW-0004">4Fe-4S</keyword>
<dbReference type="SFLD" id="SFLDG01067">
    <property type="entry name" value="SPASM/twitch_domain_containing"/>
    <property type="match status" value="1"/>
</dbReference>
<dbReference type="GO" id="GO:0051539">
    <property type="term" value="F:4 iron, 4 sulfur cluster binding"/>
    <property type="evidence" value="ECO:0007669"/>
    <property type="project" value="UniProtKB-KW"/>
</dbReference>
<dbReference type="InterPro" id="IPR013785">
    <property type="entry name" value="Aldolase_TIM"/>
</dbReference>
<evidence type="ECO:0000313" key="9">
    <source>
        <dbReference type="EMBL" id="SFK39012.1"/>
    </source>
</evidence>
<dbReference type="AlphaFoldDB" id="A0A1I3Z4L2"/>
<keyword evidence="3" id="KW-0949">S-adenosyl-L-methionine</keyword>
<evidence type="ECO:0000259" key="8">
    <source>
        <dbReference type="PROSITE" id="PS51918"/>
    </source>
</evidence>